<accession>A0AAX6EBQ5</accession>
<dbReference type="EMBL" id="JANAVB010038018">
    <property type="protein sequence ID" value="KAJ6801506.1"/>
    <property type="molecule type" value="Genomic_DNA"/>
</dbReference>
<dbReference type="AlphaFoldDB" id="A0AAX6EBQ5"/>
<organism evidence="2 3">
    <name type="scientific">Iris pallida</name>
    <name type="common">Sweet iris</name>
    <dbReference type="NCBI Taxonomy" id="29817"/>
    <lineage>
        <taxon>Eukaryota</taxon>
        <taxon>Viridiplantae</taxon>
        <taxon>Streptophyta</taxon>
        <taxon>Embryophyta</taxon>
        <taxon>Tracheophyta</taxon>
        <taxon>Spermatophyta</taxon>
        <taxon>Magnoliopsida</taxon>
        <taxon>Liliopsida</taxon>
        <taxon>Asparagales</taxon>
        <taxon>Iridaceae</taxon>
        <taxon>Iridoideae</taxon>
        <taxon>Irideae</taxon>
        <taxon>Iris</taxon>
    </lineage>
</organism>
<reference evidence="2" key="1">
    <citation type="journal article" date="2023" name="GigaByte">
        <title>Genome assembly of the bearded iris, Iris pallida Lam.</title>
        <authorList>
            <person name="Bruccoleri R.E."/>
            <person name="Oakeley E.J."/>
            <person name="Faust A.M.E."/>
            <person name="Altorfer M."/>
            <person name="Dessus-Babus S."/>
            <person name="Burckhardt D."/>
            <person name="Oertli M."/>
            <person name="Naumann U."/>
            <person name="Petersen F."/>
            <person name="Wong J."/>
        </authorList>
    </citation>
    <scope>NUCLEOTIDE SEQUENCE</scope>
    <source>
        <strain evidence="2">GSM-AAB239-AS_SAM_17_03QT</strain>
    </source>
</reference>
<reference evidence="2" key="2">
    <citation type="submission" date="2023-04" db="EMBL/GenBank/DDBJ databases">
        <authorList>
            <person name="Bruccoleri R.E."/>
            <person name="Oakeley E.J."/>
            <person name="Faust A.-M."/>
            <person name="Dessus-Babus S."/>
            <person name="Altorfer M."/>
            <person name="Burckhardt D."/>
            <person name="Oertli M."/>
            <person name="Naumann U."/>
            <person name="Petersen F."/>
            <person name="Wong J."/>
        </authorList>
    </citation>
    <scope>NUCLEOTIDE SEQUENCE</scope>
    <source>
        <strain evidence="2">GSM-AAB239-AS_SAM_17_03QT</strain>
        <tissue evidence="2">Leaf</tissue>
    </source>
</reference>
<gene>
    <name evidence="2" type="ORF">M6B38_198230</name>
</gene>
<name>A0AAX6EBQ5_IRIPA</name>
<evidence type="ECO:0000313" key="2">
    <source>
        <dbReference type="EMBL" id="KAJ6801506.1"/>
    </source>
</evidence>
<evidence type="ECO:0000256" key="1">
    <source>
        <dbReference type="SAM" id="MobiDB-lite"/>
    </source>
</evidence>
<feature type="compositionally biased region" description="Polar residues" evidence="1">
    <location>
        <begin position="21"/>
        <end position="30"/>
    </location>
</feature>
<keyword evidence="3" id="KW-1185">Reference proteome</keyword>
<feature type="region of interest" description="Disordered" evidence="1">
    <location>
        <begin position="1"/>
        <end position="62"/>
    </location>
</feature>
<proteinExistence type="predicted"/>
<dbReference type="Proteomes" id="UP001140949">
    <property type="component" value="Unassembled WGS sequence"/>
</dbReference>
<protein>
    <submittedName>
        <fullName evidence="2">Uncharacterized protein</fullName>
    </submittedName>
</protein>
<comment type="caution">
    <text evidence="2">The sequence shown here is derived from an EMBL/GenBank/DDBJ whole genome shotgun (WGS) entry which is preliminary data.</text>
</comment>
<evidence type="ECO:0000313" key="3">
    <source>
        <dbReference type="Proteomes" id="UP001140949"/>
    </source>
</evidence>
<sequence>MRPQNPNHRLATGWDLGTVGRNRSSSSMKTRSARMAKSGDLAVHQSYEIEPHRLGKQQSVSV</sequence>